<protein>
    <recommendedName>
        <fullName evidence="5">FimV N-terminal domain-containing protein</fullName>
    </recommendedName>
</protein>
<feature type="region of interest" description="Disordered" evidence="2">
    <location>
        <begin position="529"/>
        <end position="564"/>
    </location>
</feature>
<feature type="coiled-coil region" evidence="1">
    <location>
        <begin position="340"/>
        <end position="377"/>
    </location>
</feature>
<feature type="domain" description="FimV N-terminal" evidence="5">
    <location>
        <begin position="22"/>
        <end position="129"/>
    </location>
</feature>
<dbReference type="InterPro" id="IPR020011">
    <property type="entry name" value="FimV_C"/>
</dbReference>
<comment type="caution">
    <text evidence="6">The sequence shown here is derived from an EMBL/GenBank/DDBJ whole genome shotgun (WGS) entry which is preliminary data.</text>
</comment>
<feature type="transmembrane region" description="Helical" evidence="3">
    <location>
        <begin position="405"/>
        <end position="423"/>
    </location>
</feature>
<accession>A0ABT0SGD2</accession>
<evidence type="ECO:0000256" key="4">
    <source>
        <dbReference type="SAM" id="SignalP"/>
    </source>
</evidence>
<keyword evidence="3" id="KW-0472">Membrane</keyword>
<keyword evidence="3" id="KW-0812">Transmembrane</keyword>
<proteinExistence type="predicted"/>
<dbReference type="InterPro" id="IPR020012">
    <property type="entry name" value="LysM_FimV"/>
</dbReference>
<organism evidence="6 7">
    <name type="scientific">Stenotrophomonas mori</name>
    <dbReference type="NCBI Taxonomy" id="2871096"/>
    <lineage>
        <taxon>Bacteria</taxon>
        <taxon>Pseudomonadati</taxon>
        <taxon>Pseudomonadota</taxon>
        <taxon>Gammaproteobacteria</taxon>
        <taxon>Lysobacterales</taxon>
        <taxon>Lysobacteraceae</taxon>
        <taxon>Stenotrophomonas</taxon>
    </lineage>
</organism>
<evidence type="ECO:0000256" key="3">
    <source>
        <dbReference type="SAM" id="Phobius"/>
    </source>
</evidence>
<evidence type="ECO:0000313" key="7">
    <source>
        <dbReference type="Proteomes" id="UP001431235"/>
    </source>
</evidence>
<dbReference type="InterPro" id="IPR057840">
    <property type="entry name" value="FimV_N"/>
</dbReference>
<feature type="region of interest" description="Disordered" evidence="2">
    <location>
        <begin position="485"/>
        <end position="515"/>
    </location>
</feature>
<evidence type="ECO:0000313" key="6">
    <source>
        <dbReference type="EMBL" id="MCL7714133.1"/>
    </source>
</evidence>
<dbReference type="NCBIfam" id="TIGR03504">
    <property type="entry name" value="FimV_Cterm"/>
    <property type="match status" value="1"/>
</dbReference>
<dbReference type="NCBIfam" id="TIGR03505">
    <property type="entry name" value="FimV_core"/>
    <property type="match status" value="1"/>
</dbReference>
<feature type="region of interest" description="Disordered" evidence="2">
    <location>
        <begin position="157"/>
        <end position="196"/>
    </location>
</feature>
<keyword evidence="7" id="KW-1185">Reference proteome</keyword>
<reference evidence="6 7" key="1">
    <citation type="submission" date="2021-08" db="EMBL/GenBank/DDBJ databases">
        <title>Novel members of of the genus Stenotrophomonas from differernt environment.</title>
        <authorList>
            <person name="Deng Y."/>
        </authorList>
    </citation>
    <scope>NUCLEOTIDE SEQUENCE [LARGE SCALE GENOMIC DNA]</scope>
    <source>
        <strain evidence="6 7">CPCC 101365</strain>
    </source>
</reference>
<dbReference type="EMBL" id="JAIKTS010000001">
    <property type="protein sequence ID" value="MCL7714133.1"/>
    <property type="molecule type" value="Genomic_DNA"/>
</dbReference>
<keyword evidence="1" id="KW-0175">Coiled coil</keyword>
<evidence type="ECO:0000256" key="2">
    <source>
        <dbReference type="SAM" id="MobiDB-lite"/>
    </source>
</evidence>
<keyword evidence="3" id="KW-1133">Transmembrane helix</keyword>
<feature type="compositionally biased region" description="Low complexity" evidence="2">
    <location>
        <begin position="555"/>
        <end position="564"/>
    </location>
</feature>
<dbReference type="Proteomes" id="UP001431235">
    <property type="component" value="Unassembled WGS sequence"/>
</dbReference>
<name>A0ABT0SGD2_9GAMM</name>
<feature type="compositionally biased region" description="Low complexity" evidence="2">
    <location>
        <begin position="162"/>
        <end position="196"/>
    </location>
</feature>
<gene>
    <name evidence="6" type="ORF">K5L01_05635</name>
</gene>
<dbReference type="Gene3D" id="1.20.58.2200">
    <property type="match status" value="1"/>
</dbReference>
<dbReference type="InterPro" id="IPR038440">
    <property type="entry name" value="FimV_C_sf"/>
</dbReference>
<feature type="chain" id="PRO_5046231231" description="FimV N-terminal domain-containing protein" evidence="4">
    <location>
        <begin position="22"/>
        <end position="614"/>
    </location>
</feature>
<feature type="signal peptide" evidence="4">
    <location>
        <begin position="1"/>
        <end position="21"/>
    </location>
</feature>
<sequence>MRAIQGVFVCVLMLCSSAALALGLGNIRVLSRPGEPLLAEIPVIASDPGELEAARVGLASAETFERVGLSRPEGLVSALQFQFAQDAQGRAVVRVTSAAPVQAPALSFLIEVDWGQGRLVREYSALIATPDTATAVAEPLVEAPQAAPSDMIVREAPPAPAPAGAAPVPVKEPAQAVATPAAPRPGDARPASAGGDVLAPVQRGQALSQIALGLARERGATLDQTMVALLRANPEAFIRGNVNLLREGAVLRVPDSDALQDTDAAAARAIVREHVAQWRQARAAVPQPAIAGNVEKAAGTAPATAGGARLEIATAVPDGQRTAGTTTGLDAGGEGDMAANDQLRQAREDLATRDAELQELRERVADLEKLQQQQQSLIAMKDSDLAAAQQRLAEAGKQPSAGAPWMWLGLALLVLAAVGGWWLSRRRRPSPLPPLPRMGEPRAEGRLSPLAAAMPGLQAGEAEAPPDVDGKDAEEAAAVAAHGLPADEASSEEDGLEAGVEPAPFWPASDADAGRPRPPEPVLLFAASRTPGGDDGAVPMKASAGPAQARWPDDGAAGLAPLNPAPAGRERLELAIAYLDLGDAETARTLLNEVATGRDPQARAEALELLGRLG</sequence>
<dbReference type="Pfam" id="PF25800">
    <property type="entry name" value="FimV_N"/>
    <property type="match status" value="1"/>
</dbReference>
<keyword evidence="4" id="KW-0732">Signal</keyword>
<evidence type="ECO:0000259" key="5">
    <source>
        <dbReference type="Pfam" id="PF25800"/>
    </source>
</evidence>
<evidence type="ECO:0000256" key="1">
    <source>
        <dbReference type="SAM" id="Coils"/>
    </source>
</evidence>